<reference evidence="13" key="1">
    <citation type="journal article" date="2023" name="Science">
        <title>Genome structures resolve the early diversification of teleost fishes.</title>
        <authorList>
            <person name="Parey E."/>
            <person name="Louis A."/>
            <person name="Montfort J."/>
            <person name="Bouchez O."/>
            <person name="Roques C."/>
            <person name="Iampietro C."/>
            <person name="Lluch J."/>
            <person name="Castinel A."/>
            <person name="Donnadieu C."/>
            <person name="Desvignes T."/>
            <person name="Floi Bucao C."/>
            <person name="Jouanno E."/>
            <person name="Wen M."/>
            <person name="Mejri S."/>
            <person name="Dirks R."/>
            <person name="Jansen H."/>
            <person name="Henkel C."/>
            <person name="Chen W.J."/>
            <person name="Zahm M."/>
            <person name="Cabau C."/>
            <person name="Klopp C."/>
            <person name="Thompson A.W."/>
            <person name="Robinson-Rechavi M."/>
            <person name="Braasch I."/>
            <person name="Lecointre G."/>
            <person name="Bobe J."/>
            <person name="Postlethwait J.H."/>
            <person name="Berthelot C."/>
            <person name="Roest Crollius H."/>
            <person name="Guiguen Y."/>
        </authorList>
    </citation>
    <scope>NUCLEOTIDE SEQUENCE</scope>
    <source>
        <strain evidence="13">WJC10195</strain>
    </source>
</reference>
<comment type="subcellular location">
    <subcellularLocation>
        <location evidence="2">Membrane</location>
    </subcellularLocation>
</comment>
<accession>A0A9Q1FIK4</accession>
<keyword evidence="14" id="KW-1185">Reference proteome</keyword>
<protein>
    <recommendedName>
        <fullName evidence="15">Cytochrome P450</fullName>
    </recommendedName>
</protein>
<dbReference type="Pfam" id="PF00067">
    <property type="entry name" value="p450"/>
    <property type="match status" value="1"/>
</dbReference>
<sequence length="536" mass="61744">EKNNNTLDSQAVSRSFLFNAHKQALYTVVIRLCRYLLTMTAFSALSFLDLVYTKFCLVFLAVFLSLTYIFKHKSPKQFPPGPWSLPFVGDLLRIDSTKIHFQLAKFAEQYGDIFSIHLGTRIVVLNGLKRFKEAFIEHGENFVDRPSIPLLEDIFHNNGLVVSNGYMWKQQRRFALMTLKNFGVGKKSLESSIQAESKWLSEALGNEQGQPFDPQFVINNAISNVICCLVFGDRFEYTNRQFQDLLRLLNEVFYLGGSSWVQLYNTFPWIMRRVPGPHRQIFEHWDKVLSFVRLKIKEHKNDWDPSAPRDYIDCFLAEMEKWKNDSGAGFNEENLCYCTLDLFVAGTETTSTTLNWGLLFMIKYPDVQEKVQAEIDHVIGQSRPPSMADRPNMPYTDAVIHEIQRMGNILPLNLARMAVNDTKMGEYIIPKGTMVLGTLMSVLFDESEWETPHTFNPGHFLDAEGNFRRRDAFMPFSAGKRVCLGEQLARMELFLFFTSLLQRFTFSPPPGVEPTLEYRMGATRSPQPFKLCALPR</sequence>
<name>A0A9Q1FIK4_SYNKA</name>
<dbReference type="InterPro" id="IPR002401">
    <property type="entry name" value="Cyt_P450_E_grp-I"/>
</dbReference>
<feature type="non-terminal residue" evidence="13">
    <location>
        <position position="536"/>
    </location>
</feature>
<feature type="binding site" description="axial binding residue" evidence="10">
    <location>
        <position position="483"/>
    </location>
    <ligand>
        <name>heme</name>
        <dbReference type="ChEBI" id="CHEBI:30413"/>
    </ligand>
    <ligandPart>
        <name>Fe</name>
        <dbReference type="ChEBI" id="CHEBI:18248"/>
    </ligandPart>
</feature>
<keyword evidence="12" id="KW-0812">Transmembrane</keyword>
<dbReference type="InterPro" id="IPR050182">
    <property type="entry name" value="Cytochrome_P450_fam2"/>
</dbReference>
<evidence type="ECO:0000256" key="6">
    <source>
        <dbReference type="ARBA" id="ARBA00023002"/>
    </source>
</evidence>
<comment type="similarity">
    <text evidence="3 11">Belongs to the cytochrome P450 family.</text>
</comment>
<dbReference type="GO" id="GO:0006082">
    <property type="term" value="P:organic acid metabolic process"/>
    <property type="evidence" value="ECO:0007669"/>
    <property type="project" value="TreeGrafter"/>
</dbReference>
<evidence type="ECO:0000256" key="3">
    <source>
        <dbReference type="ARBA" id="ARBA00010617"/>
    </source>
</evidence>
<evidence type="ECO:0000256" key="9">
    <source>
        <dbReference type="ARBA" id="ARBA00023136"/>
    </source>
</evidence>
<dbReference type="GO" id="GO:0005506">
    <property type="term" value="F:iron ion binding"/>
    <property type="evidence" value="ECO:0007669"/>
    <property type="project" value="InterPro"/>
</dbReference>
<comment type="caution">
    <text evidence="13">The sequence shown here is derived from an EMBL/GenBank/DDBJ whole genome shotgun (WGS) entry which is preliminary data.</text>
</comment>
<keyword evidence="6 11" id="KW-0560">Oxidoreductase</keyword>
<evidence type="ECO:0008006" key="15">
    <source>
        <dbReference type="Google" id="ProtNLM"/>
    </source>
</evidence>
<dbReference type="GO" id="GO:0006805">
    <property type="term" value="P:xenobiotic metabolic process"/>
    <property type="evidence" value="ECO:0007669"/>
    <property type="project" value="TreeGrafter"/>
</dbReference>
<dbReference type="OrthoDB" id="2789670at2759"/>
<dbReference type="CDD" id="cd11026">
    <property type="entry name" value="CYP2"/>
    <property type="match status" value="1"/>
</dbReference>
<evidence type="ECO:0000256" key="10">
    <source>
        <dbReference type="PIRSR" id="PIRSR602401-1"/>
    </source>
</evidence>
<evidence type="ECO:0000313" key="13">
    <source>
        <dbReference type="EMBL" id="KAJ8359394.1"/>
    </source>
</evidence>
<keyword evidence="9 12" id="KW-0472">Membrane</keyword>
<evidence type="ECO:0000313" key="14">
    <source>
        <dbReference type="Proteomes" id="UP001152622"/>
    </source>
</evidence>
<dbReference type="PANTHER" id="PTHR24300">
    <property type="entry name" value="CYTOCHROME P450 508A4-RELATED"/>
    <property type="match status" value="1"/>
</dbReference>
<organism evidence="13 14">
    <name type="scientific">Synaphobranchus kaupii</name>
    <name type="common">Kaup's arrowtooth eel</name>
    <dbReference type="NCBI Taxonomy" id="118154"/>
    <lineage>
        <taxon>Eukaryota</taxon>
        <taxon>Metazoa</taxon>
        <taxon>Chordata</taxon>
        <taxon>Craniata</taxon>
        <taxon>Vertebrata</taxon>
        <taxon>Euteleostomi</taxon>
        <taxon>Actinopterygii</taxon>
        <taxon>Neopterygii</taxon>
        <taxon>Teleostei</taxon>
        <taxon>Anguilliformes</taxon>
        <taxon>Synaphobranchidae</taxon>
        <taxon>Synaphobranchus</taxon>
    </lineage>
</organism>
<dbReference type="PROSITE" id="PS00086">
    <property type="entry name" value="CYTOCHROME_P450"/>
    <property type="match status" value="1"/>
</dbReference>
<keyword evidence="8 11" id="KW-0503">Monooxygenase</keyword>
<evidence type="ECO:0000256" key="1">
    <source>
        <dbReference type="ARBA" id="ARBA00001971"/>
    </source>
</evidence>
<keyword evidence="5 10" id="KW-0479">Metal-binding</keyword>
<evidence type="ECO:0000256" key="5">
    <source>
        <dbReference type="ARBA" id="ARBA00022723"/>
    </source>
</evidence>
<dbReference type="PRINTS" id="PR00463">
    <property type="entry name" value="EP450I"/>
</dbReference>
<feature type="transmembrane region" description="Helical" evidence="12">
    <location>
        <begin position="51"/>
        <end position="70"/>
    </location>
</feature>
<dbReference type="Proteomes" id="UP001152622">
    <property type="component" value="Chromosome 5"/>
</dbReference>
<evidence type="ECO:0000256" key="11">
    <source>
        <dbReference type="RuleBase" id="RU000461"/>
    </source>
</evidence>
<evidence type="ECO:0000256" key="12">
    <source>
        <dbReference type="SAM" id="Phobius"/>
    </source>
</evidence>
<dbReference type="InterPro" id="IPR017972">
    <property type="entry name" value="Cyt_P450_CS"/>
</dbReference>
<dbReference type="SUPFAM" id="SSF48264">
    <property type="entry name" value="Cytochrome P450"/>
    <property type="match status" value="1"/>
</dbReference>
<comment type="cofactor">
    <cofactor evidence="1 10">
        <name>heme</name>
        <dbReference type="ChEBI" id="CHEBI:30413"/>
    </cofactor>
</comment>
<dbReference type="PANTHER" id="PTHR24300:SF301">
    <property type="entry name" value="CYP2J25 PROTEIN-RELATED"/>
    <property type="match status" value="1"/>
</dbReference>
<evidence type="ECO:0000256" key="4">
    <source>
        <dbReference type="ARBA" id="ARBA00022617"/>
    </source>
</evidence>
<keyword evidence="12" id="KW-1133">Transmembrane helix</keyword>
<dbReference type="GO" id="GO:0020037">
    <property type="term" value="F:heme binding"/>
    <property type="evidence" value="ECO:0007669"/>
    <property type="project" value="InterPro"/>
</dbReference>
<dbReference type="GO" id="GO:0016712">
    <property type="term" value="F:oxidoreductase activity, acting on paired donors, with incorporation or reduction of molecular oxygen, reduced flavin or flavoprotein as one donor, and incorporation of one atom of oxygen"/>
    <property type="evidence" value="ECO:0007669"/>
    <property type="project" value="TreeGrafter"/>
</dbReference>
<evidence type="ECO:0000256" key="7">
    <source>
        <dbReference type="ARBA" id="ARBA00023004"/>
    </source>
</evidence>
<proteinExistence type="inferred from homology"/>
<dbReference type="AlphaFoldDB" id="A0A9Q1FIK4"/>
<dbReference type="EMBL" id="JAINUF010000005">
    <property type="protein sequence ID" value="KAJ8359394.1"/>
    <property type="molecule type" value="Genomic_DNA"/>
</dbReference>
<dbReference type="FunFam" id="1.10.630.10:FF:000004">
    <property type="entry name" value="cytochrome P450 2D15 isoform X1"/>
    <property type="match status" value="1"/>
</dbReference>
<dbReference type="Gene3D" id="1.10.630.10">
    <property type="entry name" value="Cytochrome P450"/>
    <property type="match status" value="1"/>
</dbReference>
<keyword evidence="7 10" id="KW-0408">Iron</keyword>
<dbReference type="InterPro" id="IPR036396">
    <property type="entry name" value="Cyt_P450_sf"/>
</dbReference>
<dbReference type="PRINTS" id="PR00385">
    <property type="entry name" value="P450"/>
</dbReference>
<gene>
    <name evidence="13" type="ORF">SKAU_G00159190</name>
</gene>
<keyword evidence="4 10" id="KW-0349">Heme</keyword>
<dbReference type="InterPro" id="IPR001128">
    <property type="entry name" value="Cyt_P450"/>
</dbReference>
<dbReference type="GO" id="GO:0005737">
    <property type="term" value="C:cytoplasm"/>
    <property type="evidence" value="ECO:0007669"/>
    <property type="project" value="TreeGrafter"/>
</dbReference>
<evidence type="ECO:0000256" key="2">
    <source>
        <dbReference type="ARBA" id="ARBA00004370"/>
    </source>
</evidence>
<evidence type="ECO:0000256" key="8">
    <source>
        <dbReference type="ARBA" id="ARBA00023033"/>
    </source>
</evidence>
<dbReference type="GO" id="GO:0016020">
    <property type="term" value="C:membrane"/>
    <property type="evidence" value="ECO:0007669"/>
    <property type="project" value="UniProtKB-SubCell"/>
</dbReference>